<reference evidence="2 3" key="1">
    <citation type="submission" date="2020-08" db="EMBL/GenBank/DDBJ databases">
        <title>Bridging the membrane lipid divide: bacteria of the FCB group superphylum have the potential to synthesize archaeal ether lipids.</title>
        <authorList>
            <person name="Villanueva L."/>
            <person name="Von Meijenfeldt F.A.B."/>
            <person name="Westbye A.B."/>
            <person name="Yadav S."/>
            <person name="Hopmans E.C."/>
            <person name="Dutilh B.E."/>
            <person name="Sinninghe Damste J.S."/>
        </authorList>
    </citation>
    <scope>NUCLEOTIDE SEQUENCE [LARGE SCALE GENOMIC DNA]</scope>
    <source>
        <strain evidence="2">NIOZ-UU27</strain>
    </source>
</reference>
<evidence type="ECO:0000259" key="1">
    <source>
        <dbReference type="Pfam" id="PF12654"/>
    </source>
</evidence>
<dbReference type="AlphaFoldDB" id="A0A8J6N067"/>
<evidence type="ECO:0000313" key="2">
    <source>
        <dbReference type="EMBL" id="MBC8176819.1"/>
    </source>
</evidence>
<dbReference type="Proteomes" id="UP000650524">
    <property type="component" value="Unassembled WGS sequence"/>
</dbReference>
<sequence>MTNSIDTCHFQDLAGKDPEDVCRRALCSYDSNKGCYTLSVWGEDYNIYRGESKIIRIRDGNSDINTFLGLFILYYLLTSKAIPISKEWISEKDIPGGVAFFRGPHAVPTHLIVKSYGNNIAGFSKRCEQLDGITLQMADQAYSFRIAPRIPVGVLLWEGDDEFPAESKILFDRTIVEHLALDIIFALTVEICTRVGVVAD</sequence>
<accession>A0A8J6N067</accession>
<comment type="caution">
    <text evidence="2">The sequence shown here is derived from an EMBL/GenBank/DDBJ whole genome shotgun (WGS) entry which is preliminary data.</text>
</comment>
<name>A0A8J6N067_9DELT</name>
<dbReference type="InterPro" id="IPR024264">
    <property type="entry name" value="DUF3786"/>
</dbReference>
<proteinExistence type="predicted"/>
<evidence type="ECO:0000313" key="3">
    <source>
        <dbReference type="Proteomes" id="UP000650524"/>
    </source>
</evidence>
<organism evidence="2 3">
    <name type="scientific">Candidatus Desulfacyla euxinica</name>
    <dbReference type="NCBI Taxonomy" id="2841693"/>
    <lineage>
        <taxon>Bacteria</taxon>
        <taxon>Deltaproteobacteria</taxon>
        <taxon>Candidatus Desulfacyla</taxon>
    </lineage>
</organism>
<feature type="domain" description="DUF3786" evidence="1">
    <location>
        <begin position="17"/>
        <end position="193"/>
    </location>
</feature>
<dbReference type="EMBL" id="JACNJD010000164">
    <property type="protein sequence ID" value="MBC8176819.1"/>
    <property type="molecule type" value="Genomic_DNA"/>
</dbReference>
<protein>
    <submittedName>
        <fullName evidence="2">DUF3786 domain-containing protein</fullName>
    </submittedName>
</protein>
<gene>
    <name evidence="2" type="ORF">H8E19_05395</name>
</gene>
<dbReference type="Pfam" id="PF12654">
    <property type="entry name" value="DUF3786"/>
    <property type="match status" value="1"/>
</dbReference>